<protein>
    <submittedName>
        <fullName evidence="5">Guanine nucleotide exchange factor</fullName>
    </submittedName>
</protein>
<dbReference type="Gene3D" id="1.20.870.10">
    <property type="entry name" value="Son of sevenless (SoS) protein Chain: S domain 1"/>
    <property type="match status" value="1"/>
</dbReference>
<evidence type="ECO:0000256" key="2">
    <source>
        <dbReference type="PROSITE-ProRule" id="PRU00168"/>
    </source>
</evidence>
<feature type="region of interest" description="Disordered" evidence="3">
    <location>
        <begin position="227"/>
        <end position="290"/>
    </location>
</feature>
<dbReference type="InterPro" id="IPR000651">
    <property type="entry name" value="Ras-like_Gua-exchang_fac_N"/>
</dbReference>
<comment type="caution">
    <text evidence="5">The sequence shown here is derived from an EMBL/GenBank/DDBJ whole genome shotgun (WGS) entry which is preliminary data.</text>
</comment>
<feature type="compositionally biased region" description="Polar residues" evidence="3">
    <location>
        <begin position="871"/>
        <end position="880"/>
    </location>
</feature>
<keyword evidence="6" id="KW-1185">Reference proteome</keyword>
<feature type="compositionally biased region" description="Basic and acidic residues" evidence="3">
    <location>
        <begin position="235"/>
        <end position="245"/>
    </location>
</feature>
<dbReference type="PANTHER" id="PTHR23113:SF99">
    <property type="entry name" value="RASGEF DOMAIN-CONTAINING PROTEIN"/>
    <property type="match status" value="1"/>
</dbReference>
<gene>
    <name evidence="5" type="ORF">M0811_01736</name>
</gene>
<dbReference type="AlphaFoldDB" id="A0A9Q0LF68"/>
<dbReference type="GO" id="GO:0005085">
    <property type="term" value="F:guanyl-nucleotide exchange factor activity"/>
    <property type="evidence" value="ECO:0007669"/>
    <property type="project" value="UniProtKB-KW"/>
</dbReference>
<name>A0A9Q0LF68_ANAIG</name>
<dbReference type="InterPro" id="IPR001895">
    <property type="entry name" value="RASGEF_cat_dom"/>
</dbReference>
<dbReference type="InterPro" id="IPR008937">
    <property type="entry name" value="Ras-like_GEF"/>
</dbReference>
<dbReference type="PANTHER" id="PTHR23113">
    <property type="entry name" value="GUANINE NUCLEOTIDE EXCHANGE FACTOR"/>
    <property type="match status" value="1"/>
</dbReference>
<reference evidence="5" key="1">
    <citation type="submission" date="2022-10" db="EMBL/GenBank/DDBJ databases">
        <title>Novel sulphate-reducing endosymbionts in the free-living metamonad Anaeramoeba.</title>
        <authorList>
            <person name="Jerlstrom-Hultqvist J."/>
            <person name="Cepicka I."/>
            <person name="Gallot-Lavallee L."/>
            <person name="Salas-Leiva D."/>
            <person name="Curtis B.A."/>
            <person name="Zahonova K."/>
            <person name="Pipaliya S."/>
            <person name="Dacks J."/>
            <person name="Roger A.J."/>
        </authorList>
    </citation>
    <scope>NUCLEOTIDE SEQUENCE</scope>
    <source>
        <strain evidence="5">BMAN</strain>
    </source>
</reference>
<proteinExistence type="predicted"/>
<feature type="compositionally biased region" description="Low complexity" evidence="3">
    <location>
        <begin position="881"/>
        <end position="898"/>
    </location>
</feature>
<dbReference type="SUPFAM" id="SSF48366">
    <property type="entry name" value="Ras GEF"/>
    <property type="match status" value="1"/>
</dbReference>
<feature type="region of interest" description="Disordered" evidence="3">
    <location>
        <begin position="871"/>
        <end position="928"/>
    </location>
</feature>
<accession>A0A9Q0LF68</accession>
<sequence>MSQQQEQEITNIINKLKINEWFSQPCLINLIKQTNGDQVEIFGNVLNTIQKLLNRNLQEELTVPKLEELLNIFQYFLRHHFQLTKQEMNKSNTESGMNMNSIYQKNSLEVVVQNFPGLAFLCLHDIVLSQLKQDQNQPTLIIDLLSSNEKDLQFQYHIKILEILQTCAGYFLSSYYFQKIDERITKLIDDLTNKKKEIENNQNQPQFNSVAPEPVQRSESAIVTIETKDFPQQNEKSRSDFDLHSHTLQLPKQEKEKIEENTKESEKKLENEMNTSIETEETKSQPNAKKDQGKFDSIYVYFADASKEVFPADSSLTVEQLVQEVMNKRKLEGEHNLVANFKSKDFLMKVLNPSLISKLKESHFRKIVILSKLQVLPKESLMKKYFDDQITFFIQPKVEIVNAILPPLPHETIPILEKLDVNLKLSSILKNLCKKYKVSDDQYGLFLLVLNSSFDEEFIQSSYWNSFNNKLGFIYNNNKDGPDRIVIDKASCFEEIKFDDSGDFHIDDYLIQSLKLGYWLRPVHKLKLSHYLNNIIFTENSLLKFQPKPIRINLTYWDAAKQDNIRTQVLVDCTIKCGILIDEFCNSFRIPKVNMIGNLFYIEYEMEEKKTKKIDEFSEEIKQLVPLEKHLNLMDLQIKENSTLRLIVFEKERMEYKYEPIIPNPKSKQARIFDDSVYFWNEVPHAGDTNLVLQGKDEADKDRKNFELAIEKRKVLNLNKKEQELFDFFFKIKAASLNRLIEMLTNENYYSKFFAKTMICSLPMITQDEEFFIGKLKERYHFPAQITSTIQEREKVQYYVMLLLKKFVKYKYKNNLQVSTTVSNDILRFIRNIFMLHPKAEFRTSGCEIELLLMKLQKGLLYEPETLNMKKSTSDNSIETSTKQSSKSQAQHSKSNSQDLSKNQSKISHSQSDNESHSNSNNKPQNEETKDILSVAVSLLGKYVPFKDDFPSIEENLRDTAKKLQNEKANFSLAKIFVTEIGSRIESTDDDAEMSDYSDLSLVDDDDGMGDQTKKSNDQLITPFPLGKTKQFSILRVNITEFCKQLTLISFSNFRRIKIHEFFFTRWTKHKNPKNQDEMSSAKNVISIIEKFNIIADWVSLSILREFNLDKRAKVLSAFIKMAHYLHSIGNYHDVMGIVSGLQSSAVYRLANTWKNVPQKLLQHFKSLDELTSVDHFKSLREEYRNSTGPIVPYLGVYLSDFTMLEEISNRLKDNLVNFSKLRRFYTSYYQIAQFQKTPYNFPFNETVHKLVTSIPNQKVDEQVFWDLSTKIEPLNF</sequence>
<evidence type="ECO:0000256" key="1">
    <source>
        <dbReference type="ARBA" id="ARBA00022658"/>
    </source>
</evidence>
<dbReference type="OrthoDB" id="26687at2759"/>
<dbReference type="Pfam" id="PF00618">
    <property type="entry name" value="RasGEF_N"/>
    <property type="match status" value="1"/>
</dbReference>
<dbReference type="InterPro" id="IPR036964">
    <property type="entry name" value="RASGEF_cat_dom_sf"/>
</dbReference>
<feature type="compositionally biased region" description="Basic and acidic residues" evidence="3">
    <location>
        <begin position="280"/>
        <end position="290"/>
    </location>
</feature>
<dbReference type="Gene3D" id="1.10.840.10">
    <property type="entry name" value="Ras guanine-nucleotide exchange factors catalytic domain"/>
    <property type="match status" value="1"/>
</dbReference>
<feature type="compositionally biased region" description="Basic and acidic residues" evidence="3">
    <location>
        <begin position="252"/>
        <end position="271"/>
    </location>
</feature>
<dbReference type="SMART" id="SM00147">
    <property type="entry name" value="RasGEF"/>
    <property type="match status" value="1"/>
</dbReference>
<evidence type="ECO:0000313" key="6">
    <source>
        <dbReference type="Proteomes" id="UP001149090"/>
    </source>
</evidence>
<evidence type="ECO:0000259" key="4">
    <source>
        <dbReference type="PROSITE" id="PS50009"/>
    </source>
</evidence>
<organism evidence="5 6">
    <name type="scientific">Anaeramoeba ignava</name>
    <name type="common">Anaerobic marine amoeba</name>
    <dbReference type="NCBI Taxonomy" id="1746090"/>
    <lineage>
        <taxon>Eukaryota</taxon>
        <taxon>Metamonada</taxon>
        <taxon>Anaeramoebidae</taxon>
        <taxon>Anaeramoeba</taxon>
    </lineage>
</organism>
<dbReference type="Proteomes" id="UP001149090">
    <property type="component" value="Unassembled WGS sequence"/>
</dbReference>
<evidence type="ECO:0000313" key="5">
    <source>
        <dbReference type="EMBL" id="KAJ5070755.1"/>
    </source>
</evidence>
<dbReference type="InterPro" id="IPR023578">
    <property type="entry name" value="Ras_GEF_dom_sf"/>
</dbReference>
<dbReference type="Pfam" id="PF00617">
    <property type="entry name" value="RasGEF"/>
    <property type="match status" value="1"/>
</dbReference>
<evidence type="ECO:0000256" key="3">
    <source>
        <dbReference type="SAM" id="MobiDB-lite"/>
    </source>
</evidence>
<dbReference type="GO" id="GO:0007264">
    <property type="term" value="P:small GTPase-mediated signal transduction"/>
    <property type="evidence" value="ECO:0007669"/>
    <property type="project" value="InterPro"/>
</dbReference>
<feature type="compositionally biased region" description="Polar residues" evidence="3">
    <location>
        <begin position="899"/>
        <end position="924"/>
    </location>
</feature>
<keyword evidence="1 2" id="KW-0344">Guanine-nucleotide releasing factor</keyword>
<dbReference type="EMBL" id="JAPDFW010000092">
    <property type="protein sequence ID" value="KAJ5070755.1"/>
    <property type="molecule type" value="Genomic_DNA"/>
</dbReference>
<feature type="domain" description="Ras-GEF" evidence="4">
    <location>
        <begin position="1038"/>
        <end position="1275"/>
    </location>
</feature>
<dbReference type="PROSITE" id="PS50009">
    <property type="entry name" value="RASGEF_CAT"/>
    <property type="match status" value="1"/>
</dbReference>